<evidence type="ECO:0000256" key="4">
    <source>
        <dbReference type="ARBA" id="ARBA00023125"/>
    </source>
</evidence>
<accession>A0ABR0KEY9</accession>
<evidence type="ECO:0000256" key="1">
    <source>
        <dbReference type="ARBA" id="ARBA00022723"/>
    </source>
</evidence>
<dbReference type="Proteomes" id="UP001345013">
    <property type="component" value="Unassembled WGS sequence"/>
</dbReference>
<evidence type="ECO:0000313" key="7">
    <source>
        <dbReference type="EMBL" id="KAK5094746.1"/>
    </source>
</evidence>
<keyword evidence="2" id="KW-0862">Zinc</keyword>
<proteinExistence type="predicted"/>
<keyword evidence="5" id="KW-0804">Transcription</keyword>
<name>A0ABR0KEY9_9EURO</name>
<evidence type="ECO:0000313" key="8">
    <source>
        <dbReference type="Proteomes" id="UP001345013"/>
    </source>
</evidence>
<evidence type="ECO:0000256" key="3">
    <source>
        <dbReference type="ARBA" id="ARBA00023015"/>
    </source>
</evidence>
<evidence type="ECO:0000256" key="5">
    <source>
        <dbReference type="ARBA" id="ARBA00023163"/>
    </source>
</evidence>
<keyword evidence="3" id="KW-0805">Transcription regulation</keyword>
<gene>
    <name evidence="7" type="ORF">LTR24_003446</name>
</gene>
<evidence type="ECO:0000256" key="2">
    <source>
        <dbReference type="ARBA" id="ARBA00022833"/>
    </source>
</evidence>
<protein>
    <submittedName>
        <fullName evidence="7">Uncharacterized protein</fullName>
    </submittedName>
</protein>
<dbReference type="EMBL" id="JAVRRG010000032">
    <property type="protein sequence ID" value="KAK5094746.1"/>
    <property type="molecule type" value="Genomic_DNA"/>
</dbReference>
<keyword evidence="8" id="KW-1185">Reference proteome</keyword>
<dbReference type="InterPro" id="IPR052360">
    <property type="entry name" value="Transcr_Regulatory_Proteins"/>
</dbReference>
<comment type="caution">
    <text evidence="7">The sequence shown here is derived from an EMBL/GenBank/DDBJ whole genome shotgun (WGS) entry which is preliminary data.</text>
</comment>
<keyword evidence="6" id="KW-0539">Nucleus</keyword>
<keyword evidence="4" id="KW-0238">DNA-binding</keyword>
<organism evidence="7 8">
    <name type="scientific">Lithohypha guttulata</name>
    <dbReference type="NCBI Taxonomy" id="1690604"/>
    <lineage>
        <taxon>Eukaryota</taxon>
        <taxon>Fungi</taxon>
        <taxon>Dikarya</taxon>
        <taxon>Ascomycota</taxon>
        <taxon>Pezizomycotina</taxon>
        <taxon>Eurotiomycetes</taxon>
        <taxon>Chaetothyriomycetidae</taxon>
        <taxon>Chaetothyriales</taxon>
        <taxon>Trichomeriaceae</taxon>
        <taxon>Lithohypha</taxon>
    </lineage>
</organism>
<dbReference type="PANTHER" id="PTHR36206">
    <property type="entry name" value="ASPERCRYPTIN BIOSYNTHESIS CLUSTER-SPECIFIC TRANSCRIPTION REGULATOR ATNN-RELATED"/>
    <property type="match status" value="1"/>
</dbReference>
<dbReference type="PANTHER" id="PTHR36206:SF4">
    <property type="entry name" value="HYPOTHETICAL CONSERVED PROTEIN (EUROFUNG)-RELATED"/>
    <property type="match status" value="1"/>
</dbReference>
<reference evidence="7 8" key="1">
    <citation type="submission" date="2023-08" db="EMBL/GenBank/DDBJ databases">
        <title>Black Yeasts Isolated from many extreme environments.</title>
        <authorList>
            <person name="Coleine C."/>
            <person name="Stajich J.E."/>
            <person name="Selbmann L."/>
        </authorList>
    </citation>
    <scope>NUCLEOTIDE SEQUENCE [LARGE SCALE GENOMIC DNA]</scope>
    <source>
        <strain evidence="7 8">CCFEE 5885</strain>
    </source>
</reference>
<sequence length="406" mass="45409">MIVNDYDRAFCDQTTGYALRYFCEVAAPALVNYSTRAFWNGFVLQACYAEACIRDLVIAIVCLERSGGTPKSHLVSTTNQSGFRNHYGRALKQLSQHHDVGIVLISSLLLVLCEDLAKNPYGALMHITSGRRLMTQASSGIDRHLLSDLNVIFKELLVYSPELVSDISRIPCIFRGVSGVSPKVLYSTENSCLDGGFVSMQQALSELQSLRPLCIAKRSSPRPLSRFHIVSGITERLNAWLRRFNAFTASMTDGRQMEQRMIIHGVRAYHLILNICSRCAPFNDESLWDLFQHDLEGLVKKLSILSDCGTRNIATLLFLVACKYRDVAGRRRVIDLLRYDANGSEGTFLADVAERIVYAEEGGLAHPVTCEDIPANARVRPHSSMAGRDERKQVILQRAIDLHLEL</sequence>
<evidence type="ECO:0000256" key="6">
    <source>
        <dbReference type="ARBA" id="ARBA00023242"/>
    </source>
</evidence>
<keyword evidence="1" id="KW-0479">Metal-binding</keyword>